<reference evidence="2" key="1">
    <citation type="submission" date="2017-01" db="EMBL/GenBank/DDBJ databases">
        <title>Comparative genomics of anhydrobiosis in the tardigrade Hypsibius dujardini.</title>
        <authorList>
            <person name="Yoshida Y."/>
            <person name="Koutsovoulos G."/>
            <person name="Laetsch D."/>
            <person name="Stevens L."/>
            <person name="Kumar S."/>
            <person name="Horikawa D."/>
            <person name="Ishino K."/>
            <person name="Komine S."/>
            <person name="Tomita M."/>
            <person name="Blaxter M."/>
            <person name="Arakawa K."/>
        </authorList>
    </citation>
    <scope>NUCLEOTIDE SEQUENCE [LARGE SCALE GENOMIC DNA]</scope>
    <source>
        <strain evidence="2">Z151</strain>
    </source>
</reference>
<keyword evidence="2" id="KW-1185">Reference proteome</keyword>
<dbReference type="AlphaFoldDB" id="A0A1W0X848"/>
<sequence length="356" mass="41029">MPETFLSIVLDTSVFINLRYPNLEHFASLINDGILRIPGTELHVPYAVKSELRFHAGNHPNIRVQALALDARRWLADNHDGLRKQTWMENSHAETLFPGQPRDQVLHYVCQRLQQQDGTPQQKYAECWLLTEDPLLRTSVKANASSSFTLRAFDIASFQREMTTLFPVNYLNTKWMTAATENRMEQERLMERRKRARFVLVLEAGVLLKPQSLLNFLAILGKDRREDFKAGIQLDVPKVVMDELVEVQKDIACRWKHPDAMVKRALQVMDKYATVKEDSHVQLHLEKLEHFVEGKVMPGGKTEGAKAEYDEAMIKYCRRLVEQLGDTHVVALLTADPGKRKLMRTEKFQVVTLWPA</sequence>
<protein>
    <recommendedName>
        <fullName evidence="3">PIN domain-containing protein</fullName>
    </recommendedName>
</protein>
<dbReference type="EMBL" id="MTYJ01000010">
    <property type="protein sequence ID" value="OQV23699.1"/>
    <property type="molecule type" value="Genomic_DNA"/>
</dbReference>
<accession>A0A1W0X848</accession>
<organism evidence="1 2">
    <name type="scientific">Hypsibius exemplaris</name>
    <name type="common">Freshwater tardigrade</name>
    <dbReference type="NCBI Taxonomy" id="2072580"/>
    <lineage>
        <taxon>Eukaryota</taxon>
        <taxon>Metazoa</taxon>
        <taxon>Ecdysozoa</taxon>
        <taxon>Tardigrada</taxon>
        <taxon>Eutardigrada</taxon>
        <taxon>Parachela</taxon>
        <taxon>Hypsibioidea</taxon>
        <taxon>Hypsibiidae</taxon>
        <taxon>Hypsibius</taxon>
    </lineage>
</organism>
<evidence type="ECO:0000313" key="1">
    <source>
        <dbReference type="EMBL" id="OQV23699.1"/>
    </source>
</evidence>
<comment type="caution">
    <text evidence="1">The sequence shown here is derived from an EMBL/GenBank/DDBJ whole genome shotgun (WGS) entry which is preliminary data.</text>
</comment>
<evidence type="ECO:0008006" key="3">
    <source>
        <dbReference type="Google" id="ProtNLM"/>
    </source>
</evidence>
<proteinExistence type="predicted"/>
<evidence type="ECO:0000313" key="2">
    <source>
        <dbReference type="Proteomes" id="UP000192578"/>
    </source>
</evidence>
<dbReference type="Gene3D" id="3.40.50.1010">
    <property type="entry name" value="5'-nuclease"/>
    <property type="match status" value="1"/>
</dbReference>
<name>A0A1W0X848_HYPEX</name>
<gene>
    <name evidence="1" type="ORF">BV898_02435</name>
</gene>
<dbReference type="Proteomes" id="UP000192578">
    <property type="component" value="Unassembled WGS sequence"/>
</dbReference>